<dbReference type="InterPro" id="IPR008332">
    <property type="entry name" value="MethylG_MeTrfase_N"/>
</dbReference>
<dbReference type="PROSITE" id="PS00374">
    <property type="entry name" value="MGMT"/>
    <property type="match status" value="1"/>
</dbReference>
<feature type="domain" description="Methylated-DNA-[protein]-cysteine S-methyltransferase DNA binding" evidence="10">
    <location>
        <begin position="85"/>
        <end position="167"/>
    </location>
</feature>
<evidence type="ECO:0000256" key="9">
    <source>
        <dbReference type="HAMAP-Rule" id="MF_00772"/>
    </source>
</evidence>
<comment type="function">
    <text evidence="9">Involved in the cellular defense against the biological effects of O6-methylguanine (O6-MeG) and O4-methylthymine (O4-MeT) in DNA. Repairs the methylated nucleobase in DNA by stoichiometrically transferring the methyl group to a cysteine residue in the enzyme. This is a suicide reaction: the enzyme is irreversibly inactivated.</text>
</comment>
<dbReference type="PANTHER" id="PTHR10815">
    <property type="entry name" value="METHYLATED-DNA--PROTEIN-CYSTEINE METHYLTRANSFERASE"/>
    <property type="match status" value="1"/>
</dbReference>
<feature type="domain" description="Methylguanine DNA methyltransferase ribonuclease-like" evidence="11">
    <location>
        <begin position="17"/>
        <end position="80"/>
    </location>
</feature>
<dbReference type="PANTHER" id="PTHR10815:SF5">
    <property type="entry name" value="METHYLATED-DNA--PROTEIN-CYSTEINE METHYLTRANSFERASE"/>
    <property type="match status" value="1"/>
</dbReference>
<dbReference type="NCBIfam" id="TIGR00589">
    <property type="entry name" value="ogt"/>
    <property type="match status" value="1"/>
</dbReference>
<dbReference type="RefSeq" id="WP_189621854.1">
    <property type="nucleotide sequence ID" value="NZ_BMZU01000001.1"/>
</dbReference>
<comment type="similarity">
    <text evidence="2 9">Belongs to the MGMT family.</text>
</comment>
<keyword evidence="13" id="KW-1185">Reference proteome</keyword>
<dbReference type="Gene3D" id="1.10.10.10">
    <property type="entry name" value="Winged helix-like DNA-binding domain superfamily/Winged helix DNA-binding domain"/>
    <property type="match status" value="1"/>
</dbReference>
<keyword evidence="6 9" id="KW-0227">DNA damage</keyword>
<reference evidence="12 13" key="1">
    <citation type="submission" date="2017-11" db="EMBL/GenBank/DDBJ databases">
        <title>Genomic Encyclopedia of Archaeal and Bacterial Type Strains, Phase II (KMG-II): From Individual Species to Whole Genera.</title>
        <authorList>
            <person name="Goeker M."/>
        </authorList>
    </citation>
    <scope>NUCLEOTIDE SEQUENCE [LARGE SCALE GENOMIC DNA]</scope>
    <source>
        <strain evidence="12 13">DSM 16400</strain>
    </source>
</reference>
<dbReference type="EC" id="2.1.1.63" evidence="9"/>
<evidence type="ECO:0000256" key="8">
    <source>
        <dbReference type="ARBA" id="ARBA00049348"/>
    </source>
</evidence>
<comment type="catalytic activity">
    <reaction evidence="1 9">
        <text>a 4-O-methyl-thymidine in DNA + L-cysteinyl-[protein] = a thymidine in DNA + S-methyl-L-cysteinyl-[protein]</text>
        <dbReference type="Rhea" id="RHEA:53428"/>
        <dbReference type="Rhea" id="RHEA-COMP:10131"/>
        <dbReference type="Rhea" id="RHEA-COMP:10132"/>
        <dbReference type="Rhea" id="RHEA-COMP:13555"/>
        <dbReference type="Rhea" id="RHEA-COMP:13556"/>
        <dbReference type="ChEBI" id="CHEBI:29950"/>
        <dbReference type="ChEBI" id="CHEBI:82612"/>
        <dbReference type="ChEBI" id="CHEBI:137386"/>
        <dbReference type="ChEBI" id="CHEBI:137387"/>
        <dbReference type="EC" id="2.1.1.63"/>
    </reaction>
</comment>
<keyword evidence="3 9" id="KW-0963">Cytoplasm</keyword>
<sequence>MNTFTPLQTEVAYLRRLSSPIGRIELTSDGASVTGLAIENDGVLPHDEQPERSCEVLDAAATQLAEYFAGDRRSFDLPLSAAGTEFQKSVWLQLNQLPYGAAVSYADIGRATGRPTAGRAVGGAVGANPIPIIVPCHRVLASNQRITGYSGGDGIPTKVWLLKHEGISHK</sequence>
<protein>
    <recommendedName>
        <fullName evidence="9">Methylated-DNA--protein-cysteine methyltransferase</fullName>
        <ecNumber evidence="9">2.1.1.63</ecNumber>
    </recommendedName>
    <alternativeName>
        <fullName evidence="9">6-O-methylguanine-DNA methyltransferase</fullName>
        <shortName evidence="9">MGMT</shortName>
    </alternativeName>
    <alternativeName>
        <fullName evidence="9">O-6-methylguanine-DNA-alkyltransferase</fullName>
    </alternativeName>
</protein>
<evidence type="ECO:0000313" key="13">
    <source>
        <dbReference type="Proteomes" id="UP000231742"/>
    </source>
</evidence>
<dbReference type="InterPro" id="IPR023546">
    <property type="entry name" value="MGMT"/>
</dbReference>
<evidence type="ECO:0000256" key="2">
    <source>
        <dbReference type="ARBA" id="ARBA00008711"/>
    </source>
</evidence>
<dbReference type="InterPro" id="IPR036631">
    <property type="entry name" value="MGMT_N_sf"/>
</dbReference>
<dbReference type="Pfam" id="PF02870">
    <property type="entry name" value="Methyltransf_1N"/>
    <property type="match status" value="1"/>
</dbReference>
<proteinExistence type="inferred from homology"/>
<dbReference type="GO" id="GO:0006307">
    <property type="term" value="P:DNA alkylation repair"/>
    <property type="evidence" value="ECO:0007669"/>
    <property type="project" value="UniProtKB-UniRule"/>
</dbReference>
<dbReference type="SUPFAM" id="SSF53155">
    <property type="entry name" value="Methylated DNA-protein cysteine methyltransferase domain"/>
    <property type="match status" value="1"/>
</dbReference>
<evidence type="ECO:0000259" key="10">
    <source>
        <dbReference type="Pfam" id="PF01035"/>
    </source>
</evidence>
<comment type="subcellular location">
    <subcellularLocation>
        <location evidence="9">Cytoplasm</location>
    </subcellularLocation>
</comment>
<evidence type="ECO:0000256" key="1">
    <source>
        <dbReference type="ARBA" id="ARBA00001286"/>
    </source>
</evidence>
<evidence type="ECO:0000256" key="4">
    <source>
        <dbReference type="ARBA" id="ARBA00022603"/>
    </source>
</evidence>
<dbReference type="CDD" id="cd06445">
    <property type="entry name" value="ATase"/>
    <property type="match status" value="1"/>
</dbReference>
<dbReference type="AlphaFoldDB" id="A0A2M9D1L7"/>
<organism evidence="12 13">
    <name type="scientific">Salinibacterium amurskyense</name>
    <dbReference type="NCBI Taxonomy" id="205941"/>
    <lineage>
        <taxon>Bacteria</taxon>
        <taxon>Bacillati</taxon>
        <taxon>Actinomycetota</taxon>
        <taxon>Actinomycetes</taxon>
        <taxon>Micrococcales</taxon>
        <taxon>Microbacteriaceae</taxon>
        <taxon>Salinibacterium</taxon>
    </lineage>
</organism>
<accession>A0A2M9D1L7</accession>
<keyword evidence="4 9" id="KW-0489">Methyltransferase</keyword>
<dbReference type="Proteomes" id="UP000231742">
    <property type="component" value="Unassembled WGS sequence"/>
</dbReference>
<dbReference type="FunFam" id="1.10.10.10:FF:000214">
    <property type="entry name" value="Methylated-DNA--protein-cysteine methyltransferase"/>
    <property type="match status" value="1"/>
</dbReference>
<gene>
    <name evidence="12" type="ORF">CLV85_2527</name>
</gene>
<dbReference type="GO" id="GO:0032259">
    <property type="term" value="P:methylation"/>
    <property type="evidence" value="ECO:0007669"/>
    <property type="project" value="UniProtKB-KW"/>
</dbReference>
<dbReference type="Pfam" id="PF01035">
    <property type="entry name" value="DNA_binding_1"/>
    <property type="match status" value="1"/>
</dbReference>
<feature type="active site" description="Nucleophile; methyl group acceptor" evidence="9">
    <location>
        <position position="136"/>
    </location>
</feature>
<comment type="miscellaneous">
    <text evidence="9">This enzyme catalyzes only one turnover and therefore is not strictly catalytic. According to one definition, an enzyme is a biocatalyst that acts repeatedly and over many reaction cycles.</text>
</comment>
<dbReference type="EMBL" id="PGFH01000003">
    <property type="protein sequence ID" value="PJJ78072.1"/>
    <property type="molecule type" value="Genomic_DNA"/>
</dbReference>
<comment type="catalytic activity">
    <reaction evidence="8 9">
        <text>a 6-O-methyl-2'-deoxyguanosine in DNA + L-cysteinyl-[protein] = S-methyl-L-cysteinyl-[protein] + a 2'-deoxyguanosine in DNA</text>
        <dbReference type="Rhea" id="RHEA:24000"/>
        <dbReference type="Rhea" id="RHEA-COMP:10131"/>
        <dbReference type="Rhea" id="RHEA-COMP:10132"/>
        <dbReference type="Rhea" id="RHEA-COMP:11367"/>
        <dbReference type="Rhea" id="RHEA-COMP:11368"/>
        <dbReference type="ChEBI" id="CHEBI:29950"/>
        <dbReference type="ChEBI" id="CHEBI:82612"/>
        <dbReference type="ChEBI" id="CHEBI:85445"/>
        <dbReference type="ChEBI" id="CHEBI:85448"/>
        <dbReference type="EC" id="2.1.1.63"/>
    </reaction>
</comment>
<evidence type="ECO:0000259" key="11">
    <source>
        <dbReference type="Pfam" id="PF02870"/>
    </source>
</evidence>
<name>A0A2M9D1L7_9MICO</name>
<keyword evidence="7 9" id="KW-0234">DNA repair</keyword>
<dbReference type="SUPFAM" id="SSF46767">
    <property type="entry name" value="Methylated DNA-protein cysteine methyltransferase, C-terminal domain"/>
    <property type="match status" value="1"/>
</dbReference>
<keyword evidence="5 9" id="KW-0808">Transferase</keyword>
<dbReference type="Gene3D" id="3.30.160.70">
    <property type="entry name" value="Methylated DNA-protein cysteine methyltransferase domain"/>
    <property type="match status" value="1"/>
</dbReference>
<dbReference type="InterPro" id="IPR014048">
    <property type="entry name" value="MethylDNA_cys_MeTrfase_DNA-bd"/>
</dbReference>
<dbReference type="GO" id="GO:0003908">
    <property type="term" value="F:methylated-DNA-[protein]-cysteine S-methyltransferase activity"/>
    <property type="evidence" value="ECO:0007669"/>
    <property type="project" value="UniProtKB-UniRule"/>
</dbReference>
<dbReference type="HAMAP" id="MF_00772">
    <property type="entry name" value="OGT"/>
    <property type="match status" value="1"/>
</dbReference>
<evidence type="ECO:0000313" key="12">
    <source>
        <dbReference type="EMBL" id="PJJ78072.1"/>
    </source>
</evidence>
<evidence type="ECO:0000256" key="6">
    <source>
        <dbReference type="ARBA" id="ARBA00022763"/>
    </source>
</evidence>
<comment type="caution">
    <text evidence="12">The sequence shown here is derived from an EMBL/GenBank/DDBJ whole genome shotgun (WGS) entry which is preliminary data.</text>
</comment>
<evidence type="ECO:0000256" key="5">
    <source>
        <dbReference type="ARBA" id="ARBA00022679"/>
    </source>
</evidence>
<dbReference type="InterPro" id="IPR036217">
    <property type="entry name" value="MethylDNA_cys_MeTrfase_DNAb"/>
</dbReference>
<dbReference type="GO" id="GO:0005737">
    <property type="term" value="C:cytoplasm"/>
    <property type="evidence" value="ECO:0007669"/>
    <property type="project" value="UniProtKB-SubCell"/>
</dbReference>
<evidence type="ECO:0000256" key="7">
    <source>
        <dbReference type="ARBA" id="ARBA00023204"/>
    </source>
</evidence>
<dbReference type="InterPro" id="IPR001497">
    <property type="entry name" value="MethylDNA_cys_MeTrfase_AS"/>
</dbReference>
<evidence type="ECO:0000256" key="3">
    <source>
        <dbReference type="ARBA" id="ARBA00022490"/>
    </source>
</evidence>
<dbReference type="InterPro" id="IPR036388">
    <property type="entry name" value="WH-like_DNA-bd_sf"/>
</dbReference>